<keyword evidence="2" id="KW-1185">Reference proteome</keyword>
<accession>A0A016SUD2</accession>
<organism evidence="1 2">
    <name type="scientific">Ancylostoma ceylanicum</name>
    <dbReference type="NCBI Taxonomy" id="53326"/>
    <lineage>
        <taxon>Eukaryota</taxon>
        <taxon>Metazoa</taxon>
        <taxon>Ecdysozoa</taxon>
        <taxon>Nematoda</taxon>
        <taxon>Chromadorea</taxon>
        <taxon>Rhabditida</taxon>
        <taxon>Rhabditina</taxon>
        <taxon>Rhabditomorpha</taxon>
        <taxon>Strongyloidea</taxon>
        <taxon>Ancylostomatidae</taxon>
        <taxon>Ancylostomatinae</taxon>
        <taxon>Ancylostoma</taxon>
    </lineage>
</organism>
<dbReference type="EMBL" id="JARK01001511">
    <property type="protein sequence ID" value="EYB94120.1"/>
    <property type="molecule type" value="Genomic_DNA"/>
</dbReference>
<evidence type="ECO:0000313" key="1">
    <source>
        <dbReference type="EMBL" id="EYB94120.1"/>
    </source>
</evidence>
<evidence type="ECO:0000313" key="2">
    <source>
        <dbReference type="Proteomes" id="UP000024635"/>
    </source>
</evidence>
<dbReference type="Proteomes" id="UP000024635">
    <property type="component" value="Unassembled WGS sequence"/>
</dbReference>
<protein>
    <submittedName>
        <fullName evidence="1">Uncharacterized protein</fullName>
    </submittedName>
</protein>
<reference evidence="2" key="1">
    <citation type="journal article" date="2015" name="Nat. Genet.">
        <title>The genome and transcriptome of the zoonotic hookworm Ancylostoma ceylanicum identify infection-specific gene families.</title>
        <authorList>
            <person name="Schwarz E.M."/>
            <person name="Hu Y."/>
            <person name="Antoshechkin I."/>
            <person name="Miller M.M."/>
            <person name="Sternberg P.W."/>
            <person name="Aroian R.V."/>
        </authorList>
    </citation>
    <scope>NUCLEOTIDE SEQUENCE</scope>
    <source>
        <strain evidence="2">HY135</strain>
    </source>
</reference>
<dbReference type="AlphaFoldDB" id="A0A016SUD2"/>
<comment type="caution">
    <text evidence="1">The sequence shown here is derived from an EMBL/GenBank/DDBJ whole genome shotgun (WGS) entry which is preliminary data.</text>
</comment>
<sequence>MTSLIYFKGLGIYNRSNHACSRRCFKATVIGALGPPVTPTCLTRMALSTSGPCIMVAVGVQTDGRDGRPECANQCHLATPLFPSHTSENEMA</sequence>
<gene>
    <name evidence="1" type="primary">Acey_s0175.g500</name>
    <name evidence="1" type="ORF">Y032_0175g500</name>
</gene>
<proteinExistence type="predicted"/>
<name>A0A016SUD2_9BILA</name>